<evidence type="ECO:0000313" key="2">
    <source>
        <dbReference type="Proteomes" id="UP000076404"/>
    </source>
</evidence>
<reference evidence="1 2" key="2">
    <citation type="journal article" date="2016" name="Environ. Microbiol. Rep.">
        <title>Metagenomic evidence for the presence of phototrophic Gemmatimonadetes bacteria in diverse environments.</title>
        <authorList>
            <person name="Zeng Y."/>
            <person name="Baumbach J."/>
            <person name="Barbosa E.G."/>
            <person name="Azevedo V."/>
            <person name="Zhang C."/>
            <person name="Koblizek M."/>
        </authorList>
    </citation>
    <scope>NUCLEOTIDE SEQUENCE [LARGE SCALE GENOMIC DNA]</scope>
    <source>
        <strain evidence="1 2">AP64</strain>
    </source>
</reference>
<gene>
    <name evidence="1" type="ORF">GEMMAAP_14280</name>
</gene>
<dbReference type="KEGG" id="gph:GEMMAAP_14280"/>
<name>A0A143BM68_9BACT</name>
<proteinExistence type="predicted"/>
<organism evidence="1 2">
    <name type="scientific">Gemmatimonas phototrophica</name>
    <dbReference type="NCBI Taxonomy" id="1379270"/>
    <lineage>
        <taxon>Bacteria</taxon>
        <taxon>Pseudomonadati</taxon>
        <taxon>Gemmatimonadota</taxon>
        <taxon>Gemmatimonadia</taxon>
        <taxon>Gemmatimonadales</taxon>
        <taxon>Gemmatimonadaceae</taxon>
        <taxon>Gemmatimonas</taxon>
    </lineage>
</organism>
<dbReference type="RefSeq" id="WP_026848636.1">
    <property type="nucleotide sequence ID" value="NZ_CP011454.1"/>
</dbReference>
<sequence length="146" mass="15185">MTTADPRMLEVAQSLWALAERDAQPAGDVQSVVDRLFTRLEAGLRRWVGAEGYAALLSRSVADTLPGHPVLSTISDLGADEGMPATPQVPATVADAAVQRDAIIALMAAMMQQLGGIIGDAMAIRLIELSGTPTPRGIAGPDANDP</sequence>
<accession>A0A143BM68</accession>
<dbReference type="AlphaFoldDB" id="A0A143BM68"/>
<reference evidence="1 2" key="1">
    <citation type="journal article" date="2014" name="Proc. Natl. Acad. Sci. U.S.A.">
        <title>Functional type 2 photosynthetic reaction centers found in the rare bacterial phylum Gemmatimonadetes.</title>
        <authorList>
            <person name="Zeng Y."/>
            <person name="Feng F."/>
            <person name="Medova H."/>
            <person name="Dean J."/>
            <person name="Koblizek M."/>
        </authorList>
    </citation>
    <scope>NUCLEOTIDE SEQUENCE [LARGE SCALE GENOMIC DNA]</scope>
    <source>
        <strain evidence="1 2">AP64</strain>
    </source>
</reference>
<evidence type="ECO:0000313" key="1">
    <source>
        <dbReference type="EMBL" id="AMW05655.1"/>
    </source>
</evidence>
<dbReference type="EMBL" id="CP011454">
    <property type="protein sequence ID" value="AMW05655.1"/>
    <property type="molecule type" value="Genomic_DNA"/>
</dbReference>
<dbReference type="STRING" id="1379270.GEMMAAP_14280"/>
<protein>
    <submittedName>
        <fullName evidence="1">Uncharacterized protein</fullName>
    </submittedName>
</protein>
<dbReference type="Proteomes" id="UP000076404">
    <property type="component" value="Chromosome"/>
</dbReference>
<keyword evidence="2" id="KW-1185">Reference proteome</keyword>